<comment type="catalytic activity">
    <reaction evidence="10">
        <text>D-fructose + ATP = D-fructose 6-phosphate + ADP + H(+)</text>
        <dbReference type="Rhea" id="RHEA:16125"/>
        <dbReference type="ChEBI" id="CHEBI:15378"/>
        <dbReference type="ChEBI" id="CHEBI:30616"/>
        <dbReference type="ChEBI" id="CHEBI:37721"/>
        <dbReference type="ChEBI" id="CHEBI:61527"/>
        <dbReference type="ChEBI" id="CHEBI:456216"/>
        <dbReference type="EC" id="2.7.1.1"/>
    </reaction>
    <physiologicalReaction direction="left-to-right" evidence="10">
        <dbReference type="Rhea" id="RHEA:16126"/>
    </physiologicalReaction>
</comment>
<reference evidence="15" key="1">
    <citation type="submission" date="2022-12" db="EMBL/GenBank/DDBJ databases">
        <title>Genome assemblies of Blomia tropicalis.</title>
        <authorList>
            <person name="Cui Y."/>
        </authorList>
    </citation>
    <scope>NUCLEOTIDE SEQUENCE</scope>
    <source>
        <tissue evidence="15">Adult mites</tissue>
    </source>
</reference>
<keyword evidence="5 12" id="KW-0547">Nucleotide-binding</keyword>
<dbReference type="Proteomes" id="UP001142055">
    <property type="component" value="Chromosome 3"/>
</dbReference>
<keyword evidence="6 12" id="KW-0418">Kinase</keyword>
<dbReference type="GO" id="GO:0006096">
    <property type="term" value="P:glycolytic process"/>
    <property type="evidence" value="ECO:0007669"/>
    <property type="project" value="UniProtKB-KW"/>
</dbReference>
<dbReference type="InterPro" id="IPR043129">
    <property type="entry name" value="ATPase_NBD"/>
</dbReference>
<dbReference type="GO" id="GO:0006006">
    <property type="term" value="P:glucose metabolic process"/>
    <property type="evidence" value="ECO:0007669"/>
    <property type="project" value="TreeGrafter"/>
</dbReference>
<evidence type="ECO:0000259" key="13">
    <source>
        <dbReference type="Pfam" id="PF00349"/>
    </source>
</evidence>
<dbReference type="EC" id="2.7.1.-" evidence="12"/>
<dbReference type="FunFam" id="3.30.420.40:FF:000805">
    <property type="entry name" value="Hexokinase-2"/>
    <property type="match status" value="1"/>
</dbReference>
<gene>
    <name evidence="15" type="ORF">RDWZM_007717</name>
</gene>
<feature type="domain" description="Hexokinase C-terminal" evidence="14">
    <location>
        <begin position="222"/>
        <end position="463"/>
    </location>
</feature>
<evidence type="ECO:0000313" key="15">
    <source>
        <dbReference type="EMBL" id="KAJ6216560.1"/>
    </source>
</evidence>
<evidence type="ECO:0000259" key="14">
    <source>
        <dbReference type="Pfam" id="PF03727"/>
    </source>
</evidence>
<protein>
    <recommendedName>
        <fullName evidence="12">Phosphotransferase</fullName>
        <ecNumber evidence="12">2.7.1.-</ecNumber>
    </recommendedName>
</protein>
<evidence type="ECO:0000256" key="3">
    <source>
        <dbReference type="ARBA" id="ARBA00009225"/>
    </source>
</evidence>
<proteinExistence type="inferred from homology"/>
<comment type="caution">
    <text evidence="15">The sequence shown here is derived from an EMBL/GenBank/DDBJ whole genome shotgun (WGS) entry which is preliminary data.</text>
</comment>
<organism evidence="15 16">
    <name type="scientific">Blomia tropicalis</name>
    <name type="common">Mite</name>
    <dbReference type="NCBI Taxonomy" id="40697"/>
    <lineage>
        <taxon>Eukaryota</taxon>
        <taxon>Metazoa</taxon>
        <taxon>Ecdysozoa</taxon>
        <taxon>Arthropoda</taxon>
        <taxon>Chelicerata</taxon>
        <taxon>Arachnida</taxon>
        <taxon>Acari</taxon>
        <taxon>Acariformes</taxon>
        <taxon>Sarcoptiformes</taxon>
        <taxon>Astigmata</taxon>
        <taxon>Glycyphagoidea</taxon>
        <taxon>Echimyopodidae</taxon>
        <taxon>Blomia</taxon>
    </lineage>
</organism>
<dbReference type="Pfam" id="PF00349">
    <property type="entry name" value="Hexokinase_1"/>
    <property type="match status" value="1"/>
</dbReference>
<dbReference type="GO" id="GO:0008865">
    <property type="term" value="F:fructokinase activity"/>
    <property type="evidence" value="ECO:0007669"/>
    <property type="project" value="TreeGrafter"/>
</dbReference>
<dbReference type="GO" id="GO:0005829">
    <property type="term" value="C:cytosol"/>
    <property type="evidence" value="ECO:0007669"/>
    <property type="project" value="TreeGrafter"/>
</dbReference>
<evidence type="ECO:0000256" key="9">
    <source>
        <dbReference type="ARBA" id="ARBA00044613"/>
    </source>
</evidence>
<dbReference type="Gene3D" id="3.30.420.40">
    <property type="match status" value="1"/>
</dbReference>
<dbReference type="InterPro" id="IPR022673">
    <property type="entry name" value="Hexokinase_C"/>
</dbReference>
<dbReference type="PROSITE" id="PS51748">
    <property type="entry name" value="HEXOKINASE_2"/>
    <property type="match status" value="1"/>
</dbReference>
<keyword evidence="16" id="KW-1185">Reference proteome</keyword>
<evidence type="ECO:0000256" key="4">
    <source>
        <dbReference type="ARBA" id="ARBA00022679"/>
    </source>
</evidence>
<comment type="catalytic activity">
    <reaction evidence="9">
        <text>a D-hexose + ATP = a D-hexose 6-phosphate + ADP + H(+)</text>
        <dbReference type="Rhea" id="RHEA:22740"/>
        <dbReference type="ChEBI" id="CHEBI:4194"/>
        <dbReference type="ChEBI" id="CHEBI:15378"/>
        <dbReference type="ChEBI" id="CHEBI:30616"/>
        <dbReference type="ChEBI" id="CHEBI:229467"/>
        <dbReference type="ChEBI" id="CHEBI:456216"/>
        <dbReference type="EC" id="2.7.1.1"/>
    </reaction>
    <physiologicalReaction direction="left-to-right" evidence="9">
        <dbReference type="Rhea" id="RHEA:22741"/>
    </physiologicalReaction>
</comment>
<evidence type="ECO:0000256" key="1">
    <source>
        <dbReference type="ARBA" id="ARBA00004888"/>
    </source>
</evidence>
<evidence type="ECO:0000313" key="16">
    <source>
        <dbReference type="Proteomes" id="UP001142055"/>
    </source>
</evidence>
<evidence type="ECO:0000256" key="6">
    <source>
        <dbReference type="ARBA" id="ARBA00022777"/>
    </source>
</evidence>
<dbReference type="SUPFAM" id="SSF53067">
    <property type="entry name" value="Actin-like ATPase domain"/>
    <property type="match status" value="2"/>
</dbReference>
<keyword evidence="8 12" id="KW-0324">Glycolysis</keyword>
<evidence type="ECO:0000256" key="7">
    <source>
        <dbReference type="ARBA" id="ARBA00022840"/>
    </source>
</evidence>
<dbReference type="GO" id="GO:0001678">
    <property type="term" value="P:intracellular glucose homeostasis"/>
    <property type="evidence" value="ECO:0007669"/>
    <property type="project" value="InterPro"/>
</dbReference>
<comment type="pathway">
    <text evidence="1">Carbohydrate degradation; glycolysis; D-glyceraldehyde 3-phosphate and glycerone phosphate from D-glucose: step 1/4.</text>
</comment>
<feature type="domain" description="Hexokinase N-terminal" evidence="13">
    <location>
        <begin position="26"/>
        <end position="216"/>
    </location>
</feature>
<comment type="catalytic activity">
    <reaction evidence="11">
        <text>D-glucose + ATP = D-glucose 6-phosphate + ADP + H(+)</text>
        <dbReference type="Rhea" id="RHEA:17825"/>
        <dbReference type="ChEBI" id="CHEBI:4167"/>
        <dbReference type="ChEBI" id="CHEBI:15378"/>
        <dbReference type="ChEBI" id="CHEBI:30616"/>
        <dbReference type="ChEBI" id="CHEBI:61548"/>
        <dbReference type="ChEBI" id="CHEBI:456216"/>
        <dbReference type="EC" id="2.7.1.1"/>
    </reaction>
    <physiologicalReaction direction="left-to-right" evidence="11">
        <dbReference type="Rhea" id="RHEA:17826"/>
    </physiologicalReaction>
</comment>
<dbReference type="EMBL" id="JAPWDV010000003">
    <property type="protein sequence ID" value="KAJ6216560.1"/>
    <property type="molecule type" value="Genomic_DNA"/>
</dbReference>
<dbReference type="PRINTS" id="PR00475">
    <property type="entry name" value="HEXOKINASE"/>
</dbReference>
<dbReference type="InterPro" id="IPR022672">
    <property type="entry name" value="Hexokinase_N"/>
</dbReference>
<evidence type="ECO:0000256" key="11">
    <source>
        <dbReference type="ARBA" id="ARBA00048160"/>
    </source>
</evidence>
<dbReference type="Gene3D" id="3.40.367.20">
    <property type="match status" value="1"/>
</dbReference>
<dbReference type="GO" id="GO:0005739">
    <property type="term" value="C:mitochondrion"/>
    <property type="evidence" value="ECO:0007669"/>
    <property type="project" value="TreeGrafter"/>
</dbReference>
<dbReference type="GO" id="GO:0004340">
    <property type="term" value="F:glucokinase activity"/>
    <property type="evidence" value="ECO:0007669"/>
    <property type="project" value="TreeGrafter"/>
</dbReference>
<comment type="pathway">
    <text evidence="2">Carbohydrate metabolism; hexose metabolism.</text>
</comment>
<name>A0A9Q0M357_BLOTA</name>
<evidence type="ECO:0000256" key="5">
    <source>
        <dbReference type="ARBA" id="ARBA00022741"/>
    </source>
</evidence>
<dbReference type="GO" id="GO:0005524">
    <property type="term" value="F:ATP binding"/>
    <property type="evidence" value="ECO:0007669"/>
    <property type="project" value="UniProtKB-UniRule"/>
</dbReference>
<evidence type="ECO:0000256" key="2">
    <source>
        <dbReference type="ARBA" id="ARBA00005028"/>
    </source>
</evidence>
<dbReference type="AlphaFoldDB" id="A0A9Q0M357"/>
<dbReference type="Pfam" id="PF03727">
    <property type="entry name" value="Hexokinase_2"/>
    <property type="match status" value="1"/>
</dbReference>
<dbReference type="PANTHER" id="PTHR19443">
    <property type="entry name" value="HEXOKINASE"/>
    <property type="match status" value="1"/>
</dbReference>
<evidence type="ECO:0000256" key="12">
    <source>
        <dbReference type="RuleBase" id="RU362007"/>
    </source>
</evidence>
<evidence type="ECO:0000256" key="8">
    <source>
        <dbReference type="ARBA" id="ARBA00023152"/>
    </source>
</evidence>
<keyword evidence="4 12" id="KW-0808">Transferase</keyword>
<sequence>MPLCHMKGPLCPDEISLLRKLKLATDMLLLSDNELLSVCDSLDRELNLALTTNNGNPALLHVYPTFIDQIPNGCERGQYLALDLGGTNFRVLLVKLESNRESVVTTHTYPISNSLMTGESEDLFDYIALCLYEFVQEMKLLSKKLMLGFTFSFPCIQKSRKEAILTKWTKGFSCPDAVGKDIGQLLNRSISKFKQLQVQVAAIVNDTTGTLISCAYQQPACRMGVIVGTGVNICYMETKELPKPMIVNTELGAFGSRNNSLDFIRTDWDLQVDATSINSGQQVFEKMVSGMYLARIVSAILVKFVELKLISRRVFGQFRPLDRFTSSLISRVDMDLLCPDYLGEKFYTEDGLYQNTLYAFSRLGIQCVKVIDCKILQLVCSRVSRRSAHLTSAVVTSLLLRMDRQFTVIGVDGSVYRCHPDYRNEMKRTITHLLALKGATHIKFELMLSEDGSGRGAALVAAISSESDQQQTKNQPCSQCKSNISPKCRLCEVMA</sequence>
<comment type="similarity">
    <text evidence="3 12">Belongs to the hexokinase family.</text>
</comment>
<dbReference type="PANTHER" id="PTHR19443:SF16">
    <property type="entry name" value="HEXOKINASE TYPE 1-RELATED"/>
    <property type="match status" value="1"/>
</dbReference>
<accession>A0A9Q0M357</accession>
<evidence type="ECO:0000256" key="10">
    <source>
        <dbReference type="ARBA" id="ARBA00047905"/>
    </source>
</evidence>
<keyword evidence="7 12" id="KW-0067">ATP-binding</keyword>
<dbReference type="GO" id="GO:0005536">
    <property type="term" value="F:D-glucose binding"/>
    <property type="evidence" value="ECO:0007669"/>
    <property type="project" value="InterPro"/>
</dbReference>
<dbReference type="InterPro" id="IPR001312">
    <property type="entry name" value="Hexokinase"/>
</dbReference>
<dbReference type="OMA" id="LICVIND"/>